<comment type="caution">
    <text evidence="8">The sequence shown here is derived from an EMBL/GenBank/DDBJ whole genome shotgun (WGS) entry which is preliminary data.</text>
</comment>
<dbReference type="EMBL" id="JALQCW010000004">
    <property type="protein sequence ID" value="MCK9796537.1"/>
    <property type="molecule type" value="Genomic_DNA"/>
</dbReference>
<evidence type="ECO:0000256" key="2">
    <source>
        <dbReference type="ARBA" id="ARBA00022475"/>
    </source>
</evidence>
<accession>A0A9X2C397</accession>
<keyword evidence="4 6" id="KW-1133">Transmembrane helix</keyword>
<dbReference type="RefSeq" id="WP_268262207.1">
    <property type="nucleotide sequence ID" value="NZ_JALQCW010000004.1"/>
</dbReference>
<evidence type="ECO:0000256" key="3">
    <source>
        <dbReference type="ARBA" id="ARBA00022692"/>
    </source>
</evidence>
<dbReference type="EMBL" id="JALQCX010000024">
    <property type="protein sequence ID" value="MCK9815157.1"/>
    <property type="molecule type" value="Genomic_DNA"/>
</dbReference>
<reference evidence="10 11" key="2">
    <citation type="journal article" date="2023" name="Plant Pathol.">
        <title>Dismantling and reorganizing Pseudomonas marginalis sensu#lato.</title>
        <authorList>
            <person name="Sawada H."/>
            <person name="Fujikawa T."/>
            <person name="Satou M."/>
        </authorList>
    </citation>
    <scope>NUCLEOTIDE SEQUENCE [LARGE SCALE GENOMIC DNA]</scope>
    <source>
        <strain evidence="8 10">MAFF 302030</strain>
        <strain evidence="9 11">MAFF 302046</strain>
    </source>
</reference>
<evidence type="ECO:0000256" key="6">
    <source>
        <dbReference type="SAM" id="Phobius"/>
    </source>
</evidence>
<name>A0A9X2C397_9PSED</name>
<gene>
    <name evidence="8" type="ORF">M1B34_01935</name>
    <name evidence="9" type="ORF">M1B35_13705</name>
</gene>
<keyword evidence="3 6" id="KW-0812">Transmembrane</keyword>
<evidence type="ECO:0000256" key="5">
    <source>
        <dbReference type="ARBA" id="ARBA00023136"/>
    </source>
</evidence>
<evidence type="ECO:0000313" key="10">
    <source>
        <dbReference type="Proteomes" id="UP001155059"/>
    </source>
</evidence>
<evidence type="ECO:0000259" key="7">
    <source>
        <dbReference type="Pfam" id="PF13396"/>
    </source>
</evidence>
<evidence type="ECO:0000256" key="1">
    <source>
        <dbReference type="ARBA" id="ARBA00004651"/>
    </source>
</evidence>
<dbReference type="Pfam" id="PF13396">
    <property type="entry name" value="PLDc_N"/>
    <property type="match status" value="1"/>
</dbReference>
<evidence type="ECO:0000313" key="9">
    <source>
        <dbReference type="EMBL" id="MCK9815157.1"/>
    </source>
</evidence>
<dbReference type="InterPro" id="IPR027379">
    <property type="entry name" value="CLS_N"/>
</dbReference>
<evidence type="ECO:0000313" key="11">
    <source>
        <dbReference type="Proteomes" id="UP001155163"/>
    </source>
</evidence>
<dbReference type="AlphaFoldDB" id="A0A9X2C397"/>
<feature type="transmembrane region" description="Helical" evidence="6">
    <location>
        <begin position="37"/>
        <end position="56"/>
    </location>
</feature>
<proteinExistence type="predicted"/>
<dbReference type="Proteomes" id="UP001155059">
    <property type="component" value="Unassembled WGS sequence"/>
</dbReference>
<sequence>MQIEYIWIALAVILLLVELWAIRRVLRSTSRSETKGLWMVVIVFVPLLGLLVWAFVGPKEERETAPAPGKG</sequence>
<organism evidence="8 10">
    <name type="scientific">Pseudomonas morbosilactucae</name>
    <dbReference type="NCBI Taxonomy" id="2938197"/>
    <lineage>
        <taxon>Bacteria</taxon>
        <taxon>Pseudomonadati</taxon>
        <taxon>Pseudomonadota</taxon>
        <taxon>Gammaproteobacteria</taxon>
        <taxon>Pseudomonadales</taxon>
        <taxon>Pseudomonadaceae</taxon>
        <taxon>Pseudomonas</taxon>
    </lineage>
</organism>
<feature type="transmembrane region" description="Helical" evidence="6">
    <location>
        <begin position="6"/>
        <end position="25"/>
    </location>
</feature>
<keyword evidence="11" id="KW-1185">Reference proteome</keyword>
<reference evidence="10 11" key="1">
    <citation type="journal article" date="2022" name="Int. J. Syst. Evol. Microbiol.">
        <title>Pseudomonas aegrilactucae sp. nov. and Pseudomonas morbosilactucae sp. nov., pathogens causing bacterial rot of lettuce in Japan.</title>
        <authorList>
            <person name="Sawada H."/>
            <person name="Fujikawa T."/>
            <person name="Satou M."/>
        </authorList>
    </citation>
    <scope>NUCLEOTIDE SEQUENCE [LARGE SCALE GENOMIC DNA]</scope>
    <source>
        <strain evidence="8 10">MAFF 302030</strain>
        <strain evidence="9 11">MAFF 302046</strain>
    </source>
</reference>
<dbReference type="Proteomes" id="UP001155163">
    <property type="component" value="Unassembled WGS sequence"/>
</dbReference>
<comment type="subcellular location">
    <subcellularLocation>
        <location evidence="1">Cell membrane</location>
        <topology evidence="1">Multi-pass membrane protein</topology>
    </subcellularLocation>
</comment>
<evidence type="ECO:0000313" key="8">
    <source>
        <dbReference type="EMBL" id="MCK9796537.1"/>
    </source>
</evidence>
<protein>
    <submittedName>
        <fullName evidence="8">PLD nuclease N-terminal domain-containing protein</fullName>
    </submittedName>
</protein>
<keyword evidence="5 6" id="KW-0472">Membrane</keyword>
<feature type="domain" description="Cardiolipin synthase N-terminal" evidence="7">
    <location>
        <begin position="19"/>
        <end position="58"/>
    </location>
</feature>
<dbReference type="GO" id="GO:0005886">
    <property type="term" value="C:plasma membrane"/>
    <property type="evidence" value="ECO:0007669"/>
    <property type="project" value="UniProtKB-SubCell"/>
</dbReference>
<keyword evidence="2" id="KW-1003">Cell membrane</keyword>
<evidence type="ECO:0000256" key="4">
    <source>
        <dbReference type="ARBA" id="ARBA00022989"/>
    </source>
</evidence>